<protein>
    <submittedName>
        <fullName evidence="1">Uncharacterized protein</fullName>
    </submittedName>
</protein>
<sequence length="143" mass="16998">MLSKRFDYFYIFYLKATKLPTLEGHEKLQRSNQQNKCNNKSDSKKQFFQSAFIITKCFLGDCIKSSKQIVQMPQEQNLINFSIHNTTPSLIHIDHPTSSELYQNTIDLDLYLFNSFSQRPILRQKCWTLAFQKKKKSQYWSIL</sequence>
<organism evidence="1 2">
    <name type="scientific">Paramecium pentaurelia</name>
    <dbReference type="NCBI Taxonomy" id="43138"/>
    <lineage>
        <taxon>Eukaryota</taxon>
        <taxon>Sar</taxon>
        <taxon>Alveolata</taxon>
        <taxon>Ciliophora</taxon>
        <taxon>Intramacronucleata</taxon>
        <taxon>Oligohymenophorea</taxon>
        <taxon>Peniculida</taxon>
        <taxon>Parameciidae</taxon>
        <taxon>Paramecium</taxon>
    </lineage>
</organism>
<accession>A0A8S1UUT9</accession>
<dbReference type="OrthoDB" id="321154at2759"/>
<dbReference type="AlphaFoldDB" id="A0A8S1UUT9"/>
<dbReference type="Proteomes" id="UP000689195">
    <property type="component" value="Unassembled WGS sequence"/>
</dbReference>
<dbReference type="EMBL" id="CAJJDO010000044">
    <property type="protein sequence ID" value="CAD8166216.1"/>
    <property type="molecule type" value="Genomic_DNA"/>
</dbReference>
<name>A0A8S1UUT9_9CILI</name>
<keyword evidence="2" id="KW-1185">Reference proteome</keyword>
<gene>
    <name evidence="1" type="ORF">PPENT_87.1.T0440024</name>
</gene>
<reference evidence="1" key="1">
    <citation type="submission" date="2021-01" db="EMBL/GenBank/DDBJ databases">
        <authorList>
            <consortium name="Genoscope - CEA"/>
            <person name="William W."/>
        </authorList>
    </citation>
    <scope>NUCLEOTIDE SEQUENCE</scope>
</reference>
<evidence type="ECO:0000313" key="1">
    <source>
        <dbReference type="EMBL" id="CAD8166216.1"/>
    </source>
</evidence>
<comment type="caution">
    <text evidence="1">The sequence shown here is derived from an EMBL/GenBank/DDBJ whole genome shotgun (WGS) entry which is preliminary data.</text>
</comment>
<evidence type="ECO:0000313" key="2">
    <source>
        <dbReference type="Proteomes" id="UP000689195"/>
    </source>
</evidence>
<proteinExistence type="predicted"/>